<name>A0ABW6BVU6_9BACT</name>
<keyword evidence="1" id="KW-0812">Transmembrane</keyword>
<dbReference type="RefSeq" id="WP_377484842.1">
    <property type="nucleotide sequence ID" value="NZ_JBHUOX010000008.1"/>
</dbReference>
<feature type="transmembrane region" description="Helical" evidence="1">
    <location>
        <begin position="20"/>
        <end position="36"/>
    </location>
</feature>
<reference evidence="4" key="1">
    <citation type="journal article" date="2019" name="Int. J. Syst. Evol. Microbiol.">
        <title>The Global Catalogue of Microorganisms (GCM) 10K type strain sequencing project: providing services to taxonomists for standard genome sequencing and annotation.</title>
        <authorList>
            <consortium name="The Broad Institute Genomics Platform"/>
            <consortium name="The Broad Institute Genome Sequencing Center for Infectious Disease"/>
            <person name="Wu L."/>
            <person name="Ma J."/>
        </authorList>
    </citation>
    <scope>NUCLEOTIDE SEQUENCE [LARGE SCALE GENOMIC DNA]</scope>
    <source>
        <strain evidence="4">KCTC 23984</strain>
    </source>
</reference>
<dbReference type="InterPro" id="IPR026444">
    <property type="entry name" value="Secre_tail"/>
</dbReference>
<comment type="caution">
    <text evidence="3">The sequence shown here is derived from an EMBL/GenBank/DDBJ whole genome shotgun (WGS) entry which is preliminary data.</text>
</comment>
<evidence type="ECO:0000313" key="3">
    <source>
        <dbReference type="EMBL" id="MFD3001107.1"/>
    </source>
</evidence>
<protein>
    <submittedName>
        <fullName evidence="3">T9SS type A sorting domain-containing protein</fullName>
    </submittedName>
</protein>
<sequence length="787" mass="85377">MQNQISRLYTMSHNSIKYRYVRLGWLCCVTVLGLLLCGTEGYGQSRVALGGWEVHVSYQQAKAVADAGDRVYVAAERGLFYFDKEFNTIETITKVDGLREQQISTIGYDATTKTLVIAYANTQVDLLRDNIIYNISDIFRKSIAGEKKLHHIFVHNKLAYLSGSFGVVVLDLQKREVRDTYSNLGPGGETVSVRSSAIHRDSIYLATNLGLLAARSGTNLQDFHNWSGISNGLPTPDAATHLAAFNNRLYAATATSGVYILSGGKWHLTEIAPGAEINCVSASKDYLTVATATGVYLLDQQNNVSFLAHELLEQPQQAVVAEGSVWVADSTNGLVRLSIAGNTAAAFAPTGPYSGNSFRVYTHGGKAYVLSGGYNESYEEAGLQDGFSVYENGEWESYNQFLYPNPQQYIPARDLVAATYNPVTDKMYFGSYGNGLLEWEGPGKAKRYDSGNSTLISSSPDDATNTIFITDTGVDAAGNVWVVNRHQLPDMPGLHVLQPDATWEAYKIPSIADGSNLELIEVDDDGQKWLSIVRRGNTSSGLVVFDEVQNRARQLRTGEGKGGLPDGAVYSIAKDLNGDIWVGTASGVGVFYNPGFVFETQPYDAHIPVIDKRPLLSGQVVRSIAVDGANRKWMATDNGLWLFSPDGDAVIHHFTTKNSPLPSDKVLSVAVEHQTGEVFVATEAGVASYRAGATVTEGEPECATVFPNPVRRDYTGLVGVSGLPNNASVRITDISGTLVYKTKSLGGTLTWDARDYNGRRVKAGVYLVMSASEDGKQTCISKIAVLE</sequence>
<evidence type="ECO:0000313" key="4">
    <source>
        <dbReference type="Proteomes" id="UP001597641"/>
    </source>
</evidence>
<proteinExistence type="predicted"/>
<dbReference type="SUPFAM" id="SSF69322">
    <property type="entry name" value="Tricorn protease domain 2"/>
    <property type="match status" value="1"/>
</dbReference>
<dbReference type="NCBIfam" id="TIGR04183">
    <property type="entry name" value="Por_Secre_tail"/>
    <property type="match status" value="1"/>
</dbReference>
<dbReference type="EMBL" id="JBHUOX010000008">
    <property type="protein sequence ID" value="MFD3001107.1"/>
    <property type="molecule type" value="Genomic_DNA"/>
</dbReference>
<gene>
    <name evidence="3" type="ORF">ACFS7Z_12080</name>
</gene>
<organism evidence="3 4">
    <name type="scientific">Pontibacter toksunensis</name>
    <dbReference type="NCBI Taxonomy" id="1332631"/>
    <lineage>
        <taxon>Bacteria</taxon>
        <taxon>Pseudomonadati</taxon>
        <taxon>Bacteroidota</taxon>
        <taxon>Cytophagia</taxon>
        <taxon>Cytophagales</taxon>
        <taxon>Hymenobacteraceae</taxon>
        <taxon>Pontibacter</taxon>
    </lineage>
</organism>
<feature type="domain" description="PorZ N-terminal beta-propeller" evidence="2">
    <location>
        <begin position="71"/>
        <end position="227"/>
    </location>
</feature>
<evidence type="ECO:0000259" key="2">
    <source>
        <dbReference type="Pfam" id="PF21544"/>
    </source>
</evidence>
<keyword evidence="4" id="KW-1185">Reference proteome</keyword>
<dbReference type="SUPFAM" id="SSF63829">
    <property type="entry name" value="Calcium-dependent phosphotriesterase"/>
    <property type="match status" value="2"/>
</dbReference>
<evidence type="ECO:0000256" key="1">
    <source>
        <dbReference type="SAM" id="Phobius"/>
    </source>
</evidence>
<keyword evidence="1" id="KW-1133">Transmembrane helix</keyword>
<dbReference type="InterPro" id="IPR015943">
    <property type="entry name" value="WD40/YVTN_repeat-like_dom_sf"/>
</dbReference>
<dbReference type="InterPro" id="IPR048954">
    <property type="entry name" value="PorZ_N"/>
</dbReference>
<accession>A0ABW6BVU6</accession>
<dbReference type="Pfam" id="PF21544">
    <property type="entry name" value="PorZ_N_b_propeller"/>
    <property type="match status" value="1"/>
</dbReference>
<dbReference type="Gene3D" id="2.130.10.10">
    <property type="entry name" value="YVTN repeat-like/Quinoprotein amine dehydrogenase"/>
    <property type="match status" value="2"/>
</dbReference>
<dbReference type="Gene3D" id="2.60.40.4070">
    <property type="match status" value="1"/>
</dbReference>
<dbReference type="Proteomes" id="UP001597641">
    <property type="component" value="Unassembled WGS sequence"/>
</dbReference>
<keyword evidence="1" id="KW-0472">Membrane</keyword>